<keyword evidence="1" id="KW-0472">Membrane</keyword>
<dbReference type="AlphaFoldDB" id="A0A6C0CPZ3"/>
<reference evidence="2" key="1">
    <citation type="journal article" date="2020" name="Nature">
        <title>Giant virus diversity and host interactions through global metagenomics.</title>
        <authorList>
            <person name="Schulz F."/>
            <person name="Roux S."/>
            <person name="Paez-Espino D."/>
            <person name="Jungbluth S."/>
            <person name="Walsh D.A."/>
            <person name="Denef V.J."/>
            <person name="McMahon K.D."/>
            <person name="Konstantinidis K.T."/>
            <person name="Eloe-Fadrosh E.A."/>
            <person name="Kyrpides N.C."/>
            <person name="Woyke T."/>
        </authorList>
    </citation>
    <scope>NUCLEOTIDE SEQUENCE</scope>
    <source>
        <strain evidence="2">GVMAG-M-3300021425-30</strain>
    </source>
</reference>
<protein>
    <submittedName>
        <fullName evidence="2">Uncharacterized protein</fullName>
    </submittedName>
</protein>
<proteinExistence type="predicted"/>
<keyword evidence="1" id="KW-1133">Transmembrane helix</keyword>
<accession>A0A6C0CPZ3</accession>
<sequence length="71" mass="8137">MGTFVNILILLAFTVTMLTYLSENTYEPFSGMIGTINEHYNSNKRKIRHKLSDTHDSIKAHIKRSIRKAGL</sequence>
<feature type="transmembrane region" description="Helical" evidence="1">
    <location>
        <begin position="6"/>
        <end position="22"/>
    </location>
</feature>
<evidence type="ECO:0000313" key="2">
    <source>
        <dbReference type="EMBL" id="QHT06297.1"/>
    </source>
</evidence>
<evidence type="ECO:0000256" key="1">
    <source>
        <dbReference type="SAM" id="Phobius"/>
    </source>
</evidence>
<organism evidence="2">
    <name type="scientific">viral metagenome</name>
    <dbReference type="NCBI Taxonomy" id="1070528"/>
    <lineage>
        <taxon>unclassified sequences</taxon>
        <taxon>metagenomes</taxon>
        <taxon>organismal metagenomes</taxon>
    </lineage>
</organism>
<name>A0A6C0CPZ3_9ZZZZ</name>
<keyword evidence="1" id="KW-0812">Transmembrane</keyword>
<dbReference type="EMBL" id="MN739467">
    <property type="protein sequence ID" value="QHT06297.1"/>
    <property type="molecule type" value="Genomic_DNA"/>
</dbReference>